<evidence type="ECO:0000313" key="3">
    <source>
        <dbReference type="Proteomes" id="UP000245697"/>
    </source>
</evidence>
<proteinExistence type="predicted"/>
<dbReference type="EMBL" id="QGGR01000003">
    <property type="protein sequence ID" value="PWK50658.1"/>
    <property type="molecule type" value="Genomic_DNA"/>
</dbReference>
<feature type="signal peptide" evidence="1">
    <location>
        <begin position="1"/>
        <end position="26"/>
    </location>
</feature>
<name>A0A316FP72_9ACTN</name>
<dbReference type="RefSeq" id="WP_109591332.1">
    <property type="nucleotide sequence ID" value="NZ_BONA01000009.1"/>
</dbReference>
<comment type="caution">
    <text evidence="2">The sequence shown here is derived from an EMBL/GenBank/DDBJ whole genome shotgun (WGS) entry which is preliminary data.</text>
</comment>
<organism evidence="2 3">
    <name type="scientific">Actinoplanes xinjiangensis</name>
    <dbReference type="NCBI Taxonomy" id="512350"/>
    <lineage>
        <taxon>Bacteria</taxon>
        <taxon>Bacillati</taxon>
        <taxon>Actinomycetota</taxon>
        <taxon>Actinomycetes</taxon>
        <taxon>Micromonosporales</taxon>
        <taxon>Micromonosporaceae</taxon>
        <taxon>Actinoplanes</taxon>
    </lineage>
</organism>
<sequence>MRKFTKRSTALVTAGVVAATGGAAYAAWLFSGTGTAQASAGSATLTVSDVTVSPAFGPGSTNNLTFTVTNPNAFPVLITGITGPTVTSSLEGDGCNASNVTVTPGGQPTATNGLALGAAGSQTASSTLTYTGKLSMVADPEDDCQGHAFNISVLVNGQSNA</sequence>
<keyword evidence="3" id="KW-1185">Reference proteome</keyword>
<evidence type="ECO:0000313" key="2">
    <source>
        <dbReference type="EMBL" id="PWK50658.1"/>
    </source>
</evidence>
<evidence type="ECO:0000256" key="1">
    <source>
        <dbReference type="SAM" id="SignalP"/>
    </source>
</evidence>
<dbReference type="AlphaFoldDB" id="A0A316FP72"/>
<reference evidence="2 3" key="1">
    <citation type="submission" date="2018-05" db="EMBL/GenBank/DDBJ databases">
        <title>Genomic Encyclopedia of Archaeal and Bacterial Type Strains, Phase II (KMG-II): from individual species to whole genera.</title>
        <authorList>
            <person name="Goeker M."/>
        </authorList>
    </citation>
    <scope>NUCLEOTIDE SEQUENCE [LARGE SCALE GENOMIC DNA]</scope>
    <source>
        <strain evidence="2 3">DSM 45184</strain>
    </source>
</reference>
<gene>
    <name evidence="2" type="ORF">BC793_103546</name>
</gene>
<evidence type="ECO:0008006" key="4">
    <source>
        <dbReference type="Google" id="ProtNLM"/>
    </source>
</evidence>
<protein>
    <recommendedName>
        <fullName evidence="4">Camelysin-like metallo-endopeptidase</fullName>
    </recommendedName>
</protein>
<keyword evidence="1" id="KW-0732">Signal</keyword>
<feature type="chain" id="PRO_5016255005" description="Camelysin-like metallo-endopeptidase" evidence="1">
    <location>
        <begin position="27"/>
        <end position="161"/>
    </location>
</feature>
<dbReference type="OrthoDB" id="5190645at2"/>
<dbReference type="Proteomes" id="UP000245697">
    <property type="component" value="Unassembled WGS sequence"/>
</dbReference>
<accession>A0A316FP72</accession>